<dbReference type="PRINTS" id="PR01415">
    <property type="entry name" value="ANKYRIN"/>
</dbReference>
<dbReference type="InterPro" id="IPR007111">
    <property type="entry name" value="NACHT_NTPase"/>
</dbReference>
<reference evidence="11" key="1">
    <citation type="submission" date="2021-01" db="EMBL/GenBank/DDBJ databases">
        <authorList>
            <consortium name="Aspergillus puulaauensis MK2 genome sequencing consortium"/>
            <person name="Kazuki M."/>
            <person name="Futagami T."/>
        </authorList>
    </citation>
    <scope>NUCLEOTIDE SEQUENCE</scope>
    <source>
        <strain evidence="11">MK2</strain>
    </source>
</reference>
<feature type="repeat" description="ANK" evidence="6">
    <location>
        <begin position="1003"/>
        <end position="1035"/>
    </location>
</feature>
<keyword evidence="4" id="KW-0862">Zinc</keyword>
<feature type="repeat" description="ANK" evidence="6">
    <location>
        <begin position="741"/>
        <end position="770"/>
    </location>
</feature>
<evidence type="ECO:0000259" key="9">
    <source>
        <dbReference type="PROSITE" id="PS50135"/>
    </source>
</evidence>
<accession>A0A7R8AQ52</accession>
<gene>
    <name evidence="11" type="ORF">APUU_50219S</name>
</gene>
<reference evidence="11" key="2">
    <citation type="submission" date="2021-02" db="EMBL/GenBank/DDBJ databases">
        <title>Aspergillus puulaauensis MK2 genome sequence.</title>
        <authorList>
            <person name="Futagami T."/>
            <person name="Mori K."/>
            <person name="Kadooka C."/>
            <person name="Tanaka T."/>
        </authorList>
    </citation>
    <scope>NUCLEOTIDE SEQUENCE</scope>
    <source>
        <strain evidence="11">MK2</strain>
    </source>
</reference>
<feature type="region of interest" description="Disordered" evidence="8">
    <location>
        <begin position="680"/>
        <end position="700"/>
    </location>
</feature>
<dbReference type="Gene3D" id="1.25.40.20">
    <property type="entry name" value="Ankyrin repeat-containing domain"/>
    <property type="match status" value="3"/>
</dbReference>
<dbReference type="Pfam" id="PF22939">
    <property type="entry name" value="WHD_GPIID"/>
    <property type="match status" value="1"/>
</dbReference>
<dbReference type="AlphaFoldDB" id="A0A7R8AQ52"/>
<evidence type="ECO:0000256" key="2">
    <source>
        <dbReference type="ARBA" id="ARBA00022737"/>
    </source>
</evidence>
<dbReference type="PROSITE" id="PS50135">
    <property type="entry name" value="ZF_ZZ_2"/>
    <property type="match status" value="1"/>
</dbReference>
<dbReference type="GeneID" id="64975513"/>
<dbReference type="InterPro" id="IPR029498">
    <property type="entry name" value="HeLo_dom"/>
</dbReference>
<dbReference type="GO" id="GO:0008270">
    <property type="term" value="F:zinc ion binding"/>
    <property type="evidence" value="ECO:0007669"/>
    <property type="project" value="UniProtKB-KW"/>
</dbReference>
<feature type="repeat" description="ANK" evidence="6">
    <location>
        <begin position="837"/>
        <end position="869"/>
    </location>
</feature>
<evidence type="ECO:0000256" key="8">
    <source>
        <dbReference type="SAM" id="MobiDB-lite"/>
    </source>
</evidence>
<feature type="repeat" description="ANK" evidence="6">
    <location>
        <begin position="1036"/>
        <end position="1068"/>
    </location>
</feature>
<dbReference type="InterPro" id="IPR054471">
    <property type="entry name" value="GPIID_WHD"/>
</dbReference>
<dbReference type="Proteomes" id="UP000654913">
    <property type="component" value="Chromosome 5"/>
</dbReference>
<evidence type="ECO:0008006" key="13">
    <source>
        <dbReference type="Google" id="ProtNLM"/>
    </source>
</evidence>
<evidence type="ECO:0000256" key="6">
    <source>
        <dbReference type="PROSITE-ProRule" id="PRU00023"/>
    </source>
</evidence>
<evidence type="ECO:0000313" key="11">
    <source>
        <dbReference type="EMBL" id="BCS25508.1"/>
    </source>
</evidence>
<dbReference type="InterPro" id="IPR027417">
    <property type="entry name" value="P-loop_NTPase"/>
</dbReference>
<dbReference type="InterPro" id="IPR036770">
    <property type="entry name" value="Ankyrin_rpt-contain_sf"/>
</dbReference>
<sequence>MEAAGLAVGVVGLLALYDEVASTLYSIKHFSSESLRVTSRYNATKVLFERWGRGFRAAENSGVHPNLRHHGQSTVTAVADLLRSIRDVFAKADSTMAKYHDQNPFLASEPDSVKAHFRSRVKWAVADSKKLSSQVQDFDDLVQKLYSLVPPEGLQDGEFRKLQDALVQRQHTEALDRVISWLDATTTENSYDAYCSARLDTTCSWIDTHPVYQAWSSEEIVKSSKVLWINGPPGFGKSVLCAYIIRSLLSKNHSPVYYFFCSGDSESQRNPSSILRAWMHQAIHQDEAILDTVLQYLISCLNTKATLSDLWQLLKKLMSHSPNAVFAVDGLDECPRSTNRVDLHRTREDILNELLKVAAEAEARVLVVSRNEGDIRSQLSPHGPQPPGLKIYELPISRELVSDDVTRFATHIVNHKLPAKPNEFNETLAARMAKRGDGMFLFIRLQSQNLRPRKGNSQLERAVDEMPTELSRIYSRNWSNIQNYSASDKQLAEAILRWVTFARRPLTIAELSEIVAVLPGNNDDSPQFDDLPDPFDSDYVDSEILGLCGSFLELRTAGTDTKWESQTVHLIHYSAEEFLLGNRDDAPFLNRPLQHRNLLKCCLTYLNDEATWQSNGCEDRNPIYKRPFLEYSVFKWYSHLRSSEEHLADLNPQLQWFFGMHNSNWENWRRLYERSRDADSNIQDPGAYPSQSSAVDPDSRTQSMLGRRFHYAALFGLEGVIRYLHSAEKVGINDSDGLLGNPILVAISNDHLAVVRFLLEAGADVNPPSAGGVTALQVAVALDQVKTVVELLQHGASVSDSADDGCTCLHLAAEYGHAEIARILIENGADISSTDQGGYSPLHRAVSSEHADITKYLLDCGADPTACSNLGRTPLHSAAYWGNHEATKLLLGSSGADIAASDSCNNTPLHLAAWNGRYKAVRLFLDSGADVSQHNQYGMTPLAMASSRGHLEAVKLLVEFGSNVSTSDRDGETALNFASYNGHTEVVKLLVELGADVSTPNNKGHTPLHSACFKGHPDAAKVLIGAGASISRLDAEGDIPLNLAAYKGHVETVKVLIEAGSDVNIPDKCGMVPLSYAFKHELEDLVLVLLDNEASLDFLDFRGRPAWGYASAEFRARIPQCEHCKAPSEYAQKQRARLAIQKIAEAASPQVEKDVTVLSCLGNCLQRLQDFPSASIVFNQTVCAKSEESGCYIPDIFCNGCGEDIVGTAYSCSVCPDFDLCTSCMRQYSEGGRFRDCVGHDYLRVPSDDWNPEELSDVYTQEFVDWLKDLALRYQMESI</sequence>
<dbReference type="SUPFAM" id="SSF57850">
    <property type="entry name" value="RING/U-box"/>
    <property type="match status" value="1"/>
</dbReference>
<dbReference type="OrthoDB" id="1577640at2759"/>
<feature type="domain" description="NACHT" evidence="10">
    <location>
        <begin position="225"/>
        <end position="370"/>
    </location>
</feature>
<dbReference type="InterPro" id="IPR002110">
    <property type="entry name" value="Ankyrin_rpt"/>
</dbReference>
<feature type="repeat" description="ANK" evidence="6">
    <location>
        <begin position="904"/>
        <end position="936"/>
    </location>
</feature>
<dbReference type="InterPro" id="IPR038305">
    <property type="entry name" value="HeLo_sf"/>
</dbReference>
<organism evidence="11 12">
    <name type="scientific">Aspergillus puulaauensis</name>
    <dbReference type="NCBI Taxonomy" id="1220207"/>
    <lineage>
        <taxon>Eukaryota</taxon>
        <taxon>Fungi</taxon>
        <taxon>Dikarya</taxon>
        <taxon>Ascomycota</taxon>
        <taxon>Pezizomycotina</taxon>
        <taxon>Eurotiomycetes</taxon>
        <taxon>Eurotiomycetidae</taxon>
        <taxon>Eurotiales</taxon>
        <taxon>Aspergillaceae</taxon>
        <taxon>Aspergillus</taxon>
    </lineage>
</organism>
<dbReference type="CDD" id="cd02249">
    <property type="entry name" value="ZZ"/>
    <property type="match status" value="1"/>
</dbReference>
<dbReference type="Gene3D" id="1.20.120.1020">
    <property type="entry name" value="Prion-inhibition and propagation, HeLo domain"/>
    <property type="match status" value="1"/>
</dbReference>
<dbReference type="SUPFAM" id="SSF52540">
    <property type="entry name" value="P-loop containing nucleoside triphosphate hydrolases"/>
    <property type="match status" value="1"/>
</dbReference>
<protein>
    <recommendedName>
        <fullName evidence="13">Ankyrin repeat-containing domain protein</fullName>
    </recommendedName>
</protein>
<dbReference type="Pfam" id="PF00569">
    <property type="entry name" value="ZZ"/>
    <property type="match status" value="1"/>
</dbReference>
<dbReference type="EMBL" id="AP024447">
    <property type="protein sequence ID" value="BCS25508.1"/>
    <property type="molecule type" value="Genomic_DNA"/>
</dbReference>
<dbReference type="SMART" id="SM00248">
    <property type="entry name" value="ANK"/>
    <property type="match status" value="11"/>
</dbReference>
<dbReference type="SUPFAM" id="SSF48403">
    <property type="entry name" value="Ankyrin repeat"/>
    <property type="match status" value="1"/>
</dbReference>
<dbReference type="Pfam" id="PF12796">
    <property type="entry name" value="Ank_2"/>
    <property type="match status" value="4"/>
</dbReference>
<proteinExistence type="predicted"/>
<evidence type="ECO:0000256" key="3">
    <source>
        <dbReference type="ARBA" id="ARBA00022771"/>
    </source>
</evidence>
<dbReference type="InterPro" id="IPR043145">
    <property type="entry name" value="Znf_ZZ_sf"/>
</dbReference>
<feature type="repeat" description="ANK" evidence="6">
    <location>
        <begin position="870"/>
        <end position="903"/>
    </location>
</feature>
<feature type="domain" description="ZZ-type" evidence="9">
    <location>
        <begin position="1193"/>
        <end position="1250"/>
    </location>
</feature>
<dbReference type="PANTHER" id="PTHR24171:SF9">
    <property type="entry name" value="ANKYRIN REPEAT DOMAIN-CONTAINING PROTEIN 39"/>
    <property type="match status" value="1"/>
</dbReference>
<dbReference type="RefSeq" id="XP_041557702.1">
    <property type="nucleotide sequence ID" value="XM_041705192.1"/>
</dbReference>
<evidence type="ECO:0000256" key="7">
    <source>
        <dbReference type="PROSITE-ProRule" id="PRU00228"/>
    </source>
</evidence>
<dbReference type="InterPro" id="IPR000433">
    <property type="entry name" value="Znf_ZZ"/>
</dbReference>
<keyword evidence="12" id="KW-1185">Reference proteome</keyword>
<feature type="compositionally biased region" description="Polar residues" evidence="8">
    <location>
        <begin position="689"/>
        <end position="700"/>
    </location>
</feature>
<evidence type="ECO:0000256" key="4">
    <source>
        <dbReference type="ARBA" id="ARBA00022833"/>
    </source>
</evidence>
<evidence type="ECO:0000259" key="10">
    <source>
        <dbReference type="PROSITE" id="PS50837"/>
    </source>
</evidence>
<dbReference type="InterPro" id="IPR056884">
    <property type="entry name" value="NPHP3-like_N"/>
</dbReference>
<evidence type="ECO:0000256" key="1">
    <source>
        <dbReference type="ARBA" id="ARBA00022723"/>
    </source>
</evidence>
<dbReference type="Pfam" id="PF00023">
    <property type="entry name" value="Ank"/>
    <property type="match status" value="1"/>
</dbReference>
<keyword evidence="2" id="KW-0677">Repeat</keyword>
<keyword evidence="1" id="KW-0479">Metal-binding</keyword>
<dbReference type="Pfam" id="PF24883">
    <property type="entry name" value="NPHP3_N"/>
    <property type="match status" value="1"/>
</dbReference>
<keyword evidence="5 6" id="KW-0040">ANK repeat</keyword>
<dbReference type="GO" id="GO:0085020">
    <property type="term" value="P:protein K6-linked ubiquitination"/>
    <property type="evidence" value="ECO:0007669"/>
    <property type="project" value="TreeGrafter"/>
</dbReference>
<dbReference type="PROSITE" id="PS50088">
    <property type="entry name" value="ANK_REPEAT"/>
    <property type="match status" value="10"/>
</dbReference>
<dbReference type="PROSITE" id="PS50837">
    <property type="entry name" value="NACHT"/>
    <property type="match status" value="1"/>
</dbReference>
<keyword evidence="3 7" id="KW-0863">Zinc-finger</keyword>
<dbReference type="PROSITE" id="PS50297">
    <property type="entry name" value="ANK_REP_REGION"/>
    <property type="match status" value="9"/>
</dbReference>
<dbReference type="Pfam" id="PF14479">
    <property type="entry name" value="HeLo"/>
    <property type="match status" value="2"/>
</dbReference>
<feature type="repeat" description="ANK" evidence="6">
    <location>
        <begin position="970"/>
        <end position="1002"/>
    </location>
</feature>
<dbReference type="GO" id="GO:0004842">
    <property type="term" value="F:ubiquitin-protein transferase activity"/>
    <property type="evidence" value="ECO:0007669"/>
    <property type="project" value="TreeGrafter"/>
</dbReference>
<dbReference type="KEGG" id="apuu:APUU_50219S"/>
<name>A0A7R8AQ52_9EURO</name>
<feature type="repeat" description="ANK" evidence="6">
    <location>
        <begin position="937"/>
        <end position="969"/>
    </location>
</feature>
<dbReference type="PANTHER" id="PTHR24171">
    <property type="entry name" value="ANKYRIN REPEAT DOMAIN-CONTAINING PROTEIN 39-RELATED"/>
    <property type="match status" value="1"/>
</dbReference>
<dbReference type="SMART" id="SM00291">
    <property type="entry name" value="ZnF_ZZ"/>
    <property type="match status" value="1"/>
</dbReference>
<evidence type="ECO:0000313" key="12">
    <source>
        <dbReference type="Proteomes" id="UP000654913"/>
    </source>
</evidence>
<dbReference type="Gene3D" id="3.30.60.90">
    <property type="match status" value="1"/>
</dbReference>
<feature type="repeat" description="ANK" evidence="6">
    <location>
        <begin position="804"/>
        <end position="836"/>
    </location>
</feature>
<dbReference type="Gene3D" id="3.40.50.300">
    <property type="entry name" value="P-loop containing nucleotide triphosphate hydrolases"/>
    <property type="match status" value="1"/>
</dbReference>
<evidence type="ECO:0000256" key="5">
    <source>
        <dbReference type="ARBA" id="ARBA00023043"/>
    </source>
</evidence>
<feature type="repeat" description="ANK" evidence="6">
    <location>
        <begin position="771"/>
        <end position="803"/>
    </location>
</feature>